<evidence type="ECO:0000313" key="1">
    <source>
        <dbReference type="EMBL" id="MBA4454203.1"/>
    </source>
</evidence>
<feature type="non-terminal residue" evidence="1">
    <location>
        <position position="1"/>
    </location>
</feature>
<dbReference type="Proteomes" id="UP000526786">
    <property type="component" value="Unassembled WGS sequence"/>
</dbReference>
<accession>A0AC60W3M1</accession>
<protein>
    <submittedName>
        <fullName evidence="1">5-formyltetrahydrofolate cyclo-ligase</fullName>
    </submittedName>
</protein>
<proteinExistence type="predicted"/>
<organism evidence="1 2">
    <name type="scientific">Candidatus Nitrosomaritimum aestuariumsis</name>
    <dbReference type="NCBI Taxonomy" id="3342354"/>
    <lineage>
        <taxon>Archaea</taxon>
        <taxon>Nitrososphaerota</taxon>
        <taxon>Nitrososphaeria</taxon>
        <taxon>Nitrosopumilales</taxon>
        <taxon>Nitrosopumilaceae</taxon>
        <taxon>Candidatus Nitrosomaritimum</taxon>
    </lineage>
</organism>
<name>A0AC60W3M1_9ARCH</name>
<sequence>RLGYGHGFYDKFLSEHPTQTISLIYEKQIIKKIPRSDHDVIMNWILTEDRFSKIG</sequence>
<evidence type="ECO:0000313" key="2">
    <source>
        <dbReference type="Proteomes" id="UP000526786"/>
    </source>
</evidence>
<comment type="caution">
    <text evidence="1">The sequence shown here is derived from an EMBL/GenBank/DDBJ whole genome shotgun (WGS) entry which is preliminary data.</text>
</comment>
<reference evidence="1 2" key="1">
    <citation type="journal article" date="2020" name="Appl. Environ. Microbiol.">
        <title>Genomic Characteristics of a Novel Species of Ammonia-Oxidizing Archaea from the Jiulong River Estuary.</title>
        <authorList>
            <person name="Zou D."/>
            <person name="Wan R."/>
            <person name="Han L."/>
            <person name="Xu M.N."/>
            <person name="Liu Y."/>
            <person name="Liu H."/>
            <person name="Kao S.J."/>
            <person name="Li M."/>
        </authorList>
    </citation>
    <scope>NUCLEOTIDE SEQUENCE [LARGE SCALE GENOMIC DNA]</scope>
    <source>
        <strain evidence="1">W2bin3</strain>
    </source>
</reference>
<dbReference type="EMBL" id="JACENC010000178">
    <property type="protein sequence ID" value="MBA4454203.1"/>
    <property type="molecule type" value="Genomic_DNA"/>
</dbReference>
<gene>
    <name evidence="1" type="ORF">H2B05_04585</name>
</gene>